<accession>A0A2M7B619</accession>
<dbReference type="AlphaFoldDB" id="A0A2M7B619"/>
<gene>
    <name evidence="2" type="ORF">COS61_00750</name>
</gene>
<evidence type="ECO:0000313" key="2">
    <source>
        <dbReference type="EMBL" id="PIU98561.1"/>
    </source>
</evidence>
<reference evidence="3" key="1">
    <citation type="submission" date="2017-09" db="EMBL/GenBank/DDBJ databases">
        <title>Depth-based differentiation of microbial function through sediment-hosted aquifers and enrichment of novel symbionts in the deep terrestrial subsurface.</title>
        <authorList>
            <person name="Probst A.J."/>
            <person name="Ladd B."/>
            <person name="Jarett J.K."/>
            <person name="Geller-Mcgrath D.E."/>
            <person name="Sieber C.M.K."/>
            <person name="Emerson J.B."/>
            <person name="Anantharaman K."/>
            <person name="Thomas B.C."/>
            <person name="Malmstrom R."/>
            <person name="Stieglmeier M."/>
            <person name="Klingl A."/>
            <person name="Woyke T."/>
            <person name="Ryan C.M."/>
            <person name="Banfield J.F."/>
        </authorList>
    </citation>
    <scope>NUCLEOTIDE SEQUENCE [LARGE SCALE GENOMIC DNA]</scope>
</reference>
<proteinExistence type="predicted"/>
<organism evidence="2 3">
    <name type="scientific">Candidatus Wolfebacteria bacterium CG03_land_8_20_14_0_80_40_12</name>
    <dbReference type="NCBI Taxonomy" id="1975069"/>
    <lineage>
        <taxon>Bacteria</taxon>
        <taxon>Candidatus Wolfeibacteriota</taxon>
    </lineage>
</organism>
<feature type="region of interest" description="Disordered" evidence="1">
    <location>
        <begin position="115"/>
        <end position="144"/>
    </location>
</feature>
<evidence type="ECO:0000256" key="1">
    <source>
        <dbReference type="SAM" id="MobiDB-lite"/>
    </source>
</evidence>
<dbReference type="EMBL" id="PEVJ01000019">
    <property type="protein sequence ID" value="PIU98561.1"/>
    <property type="molecule type" value="Genomic_DNA"/>
</dbReference>
<evidence type="ECO:0000313" key="3">
    <source>
        <dbReference type="Proteomes" id="UP000228949"/>
    </source>
</evidence>
<comment type="caution">
    <text evidence="2">The sequence shown here is derived from an EMBL/GenBank/DDBJ whole genome shotgun (WGS) entry which is preliminary data.</text>
</comment>
<protein>
    <submittedName>
        <fullName evidence="2">Uncharacterized protein</fullName>
    </submittedName>
</protein>
<name>A0A2M7B619_9BACT</name>
<sequence>MSKFNKILLAFVVILLIALAAVIYWQKVGFEKPYWAVYLNTGDLYFGKLNYFPKLSLSDVWFIQRDPQDSSNPLSLVKFEQVFWGPENKIYLCDKNIIWKTRLKKDSPVIQFIKNSETAQPSPLPQNQQFQNQESMERPTTTSQ</sequence>
<dbReference type="Proteomes" id="UP000228949">
    <property type="component" value="Unassembled WGS sequence"/>
</dbReference>